<keyword evidence="9" id="KW-1185">Reference proteome</keyword>
<accession>A0ABV5IWQ9</accession>
<keyword evidence="5 6" id="KW-0472">Membrane</keyword>
<feature type="transmembrane region" description="Helical" evidence="6">
    <location>
        <begin position="112"/>
        <end position="134"/>
    </location>
</feature>
<feature type="transmembrane region" description="Helical" evidence="6">
    <location>
        <begin position="349"/>
        <end position="373"/>
    </location>
</feature>
<feature type="transmembrane region" description="Helical" evidence="6">
    <location>
        <begin position="379"/>
        <end position="397"/>
    </location>
</feature>
<proteinExistence type="predicted"/>
<dbReference type="Proteomes" id="UP001589647">
    <property type="component" value="Unassembled WGS sequence"/>
</dbReference>
<dbReference type="PROSITE" id="PS50850">
    <property type="entry name" value="MFS"/>
    <property type="match status" value="1"/>
</dbReference>
<feature type="transmembrane region" description="Helical" evidence="6">
    <location>
        <begin position="57"/>
        <end position="79"/>
    </location>
</feature>
<name>A0ABV5IWQ9_9ACTN</name>
<evidence type="ECO:0000256" key="2">
    <source>
        <dbReference type="ARBA" id="ARBA00022475"/>
    </source>
</evidence>
<dbReference type="RefSeq" id="WP_189647532.1">
    <property type="nucleotide sequence ID" value="NZ_BMRC01000005.1"/>
</dbReference>
<dbReference type="PANTHER" id="PTHR23513">
    <property type="entry name" value="INTEGRAL MEMBRANE EFFLUX PROTEIN-RELATED"/>
    <property type="match status" value="1"/>
</dbReference>
<feature type="transmembrane region" description="Helical" evidence="6">
    <location>
        <begin position="223"/>
        <end position="249"/>
    </location>
</feature>
<evidence type="ECO:0000256" key="1">
    <source>
        <dbReference type="ARBA" id="ARBA00004651"/>
    </source>
</evidence>
<feature type="transmembrane region" description="Helical" evidence="6">
    <location>
        <begin position="179"/>
        <end position="198"/>
    </location>
</feature>
<dbReference type="InterPro" id="IPR011701">
    <property type="entry name" value="MFS"/>
</dbReference>
<organism evidence="8 9">
    <name type="scientific">Nonomuraea spiralis</name>
    <dbReference type="NCBI Taxonomy" id="46182"/>
    <lineage>
        <taxon>Bacteria</taxon>
        <taxon>Bacillati</taxon>
        <taxon>Actinomycetota</taxon>
        <taxon>Actinomycetes</taxon>
        <taxon>Streptosporangiales</taxon>
        <taxon>Streptosporangiaceae</taxon>
        <taxon>Nonomuraea</taxon>
    </lineage>
</organism>
<dbReference type="Pfam" id="PF07690">
    <property type="entry name" value="MFS_1"/>
    <property type="match status" value="1"/>
</dbReference>
<dbReference type="InterPro" id="IPR020846">
    <property type="entry name" value="MFS_dom"/>
</dbReference>
<keyword evidence="2" id="KW-1003">Cell membrane</keyword>
<dbReference type="Gene3D" id="1.20.1250.20">
    <property type="entry name" value="MFS general substrate transporter like domains"/>
    <property type="match status" value="1"/>
</dbReference>
<evidence type="ECO:0000256" key="4">
    <source>
        <dbReference type="ARBA" id="ARBA00022989"/>
    </source>
</evidence>
<evidence type="ECO:0000313" key="8">
    <source>
        <dbReference type="EMBL" id="MFB9208473.1"/>
    </source>
</evidence>
<feature type="transmembrane region" description="Helical" evidence="6">
    <location>
        <begin position="261"/>
        <end position="283"/>
    </location>
</feature>
<feature type="domain" description="Major facilitator superfamily (MFS) profile" evidence="7">
    <location>
        <begin position="179"/>
        <end position="404"/>
    </location>
</feature>
<sequence>MSDVRPQDLSAPGLLAPLRHRGFRRLVAGQVLSTLGDMVFAVSLPFVVLRMGDAKDLAVMLTLLGVGRVAGAPLGGLLADRWSPRNVMLVADLGRAGVLVLLVAATGPAGGLPALGAGIVLLGLLEGVFLPAYWAIMPTLLDEEELAGGNAVSEALMVTAAMAGPLVGGLAMASLSTAAVLAVNAATFLVSAGTLLAVRARRAAPAAAPAGTGFWAFARRSRLLVAVLFMAALSQLTSTAMMNVALPIYLDRHFDDGQRVYGLMLGAQGGGLLLGTLAAGLVWRLPRRGYLALGLLVVDGLVLTAFPRLPGLLAPLSAMVVLGLAAGVLSVVALTLVQRISPAEILGRVMAAFTAVTIAAFPIAAVLIGVIVARQGPESAFLVGGIGVLAVSVIGAAQRAIRNA</sequence>
<protein>
    <submittedName>
        <fullName evidence="8">MFS transporter</fullName>
    </submittedName>
</protein>
<evidence type="ECO:0000256" key="3">
    <source>
        <dbReference type="ARBA" id="ARBA00022692"/>
    </source>
</evidence>
<dbReference type="PANTHER" id="PTHR23513:SF6">
    <property type="entry name" value="MAJOR FACILITATOR SUPERFAMILY ASSOCIATED DOMAIN-CONTAINING PROTEIN"/>
    <property type="match status" value="1"/>
</dbReference>
<feature type="transmembrane region" description="Helical" evidence="6">
    <location>
        <begin position="26"/>
        <end position="51"/>
    </location>
</feature>
<evidence type="ECO:0000256" key="6">
    <source>
        <dbReference type="SAM" id="Phobius"/>
    </source>
</evidence>
<feature type="transmembrane region" description="Helical" evidence="6">
    <location>
        <begin position="290"/>
        <end position="306"/>
    </location>
</feature>
<dbReference type="InterPro" id="IPR036259">
    <property type="entry name" value="MFS_trans_sf"/>
</dbReference>
<feature type="transmembrane region" description="Helical" evidence="6">
    <location>
        <begin position="155"/>
        <end position="173"/>
    </location>
</feature>
<keyword evidence="4 6" id="KW-1133">Transmembrane helix</keyword>
<feature type="transmembrane region" description="Helical" evidence="6">
    <location>
        <begin position="86"/>
        <end position="106"/>
    </location>
</feature>
<dbReference type="EMBL" id="JBHMEI010000078">
    <property type="protein sequence ID" value="MFB9208473.1"/>
    <property type="molecule type" value="Genomic_DNA"/>
</dbReference>
<evidence type="ECO:0000259" key="7">
    <source>
        <dbReference type="PROSITE" id="PS50850"/>
    </source>
</evidence>
<keyword evidence="3 6" id="KW-0812">Transmembrane</keyword>
<feature type="transmembrane region" description="Helical" evidence="6">
    <location>
        <begin position="312"/>
        <end position="337"/>
    </location>
</feature>
<dbReference type="CDD" id="cd06173">
    <property type="entry name" value="MFS_MefA_like"/>
    <property type="match status" value="1"/>
</dbReference>
<evidence type="ECO:0000256" key="5">
    <source>
        <dbReference type="ARBA" id="ARBA00023136"/>
    </source>
</evidence>
<reference evidence="8 9" key="1">
    <citation type="submission" date="2024-09" db="EMBL/GenBank/DDBJ databases">
        <authorList>
            <person name="Sun Q."/>
            <person name="Mori K."/>
        </authorList>
    </citation>
    <scope>NUCLEOTIDE SEQUENCE [LARGE SCALE GENOMIC DNA]</scope>
    <source>
        <strain evidence="8 9">CCM 3426</strain>
    </source>
</reference>
<evidence type="ECO:0000313" key="9">
    <source>
        <dbReference type="Proteomes" id="UP001589647"/>
    </source>
</evidence>
<gene>
    <name evidence="8" type="ORF">ACFFV7_45340</name>
</gene>
<comment type="subcellular location">
    <subcellularLocation>
        <location evidence="1">Cell membrane</location>
        <topology evidence="1">Multi-pass membrane protein</topology>
    </subcellularLocation>
</comment>
<dbReference type="SUPFAM" id="SSF103473">
    <property type="entry name" value="MFS general substrate transporter"/>
    <property type="match status" value="1"/>
</dbReference>
<comment type="caution">
    <text evidence="8">The sequence shown here is derived from an EMBL/GenBank/DDBJ whole genome shotgun (WGS) entry which is preliminary data.</text>
</comment>